<dbReference type="EMBL" id="ML213593">
    <property type="protein sequence ID" value="TFK42168.1"/>
    <property type="molecule type" value="Genomic_DNA"/>
</dbReference>
<keyword evidence="3" id="KW-1185">Reference proteome</keyword>
<organism evidence="2 3">
    <name type="scientific">Crucibulum laeve</name>
    <dbReference type="NCBI Taxonomy" id="68775"/>
    <lineage>
        <taxon>Eukaryota</taxon>
        <taxon>Fungi</taxon>
        <taxon>Dikarya</taxon>
        <taxon>Basidiomycota</taxon>
        <taxon>Agaricomycotina</taxon>
        <taxon>Agaricomycetes</taxon>
        <taxon>Agaricomycetidae</taxon>
        <taxon>Agaricales</taxon>
        <taxon>Agaricineae</taxon>
        <taxon>Nidulariaceae</taxon>
        <taxon>Crucibulum</taxon>
    </lineage>
</organism>
<reference evidence="2 3" key="1">
    <citation type="journal article" date="2019" name="Nat. Ecol. Evol.">
        <title>Megaphylogeny resolves global patterns of mushroom evolution.</title>
        <authorList>
            <person name="Varga T."/>
            <person name="Krizsan K."/>
            <person name="Foldi C."/>
            <person name="Dima B."/>
            <person name="Sanchez-Garcia M."/>
            <person name="Sanchez-Ramirez S."/>
            <person name="Szollosi G.J."/>
            <person name="Szarkandi J.G."/>
            <person name="Papp V."/>
            <person name="Albert L."/>
            <person name="Andreopoulos W."/>
            <person name="Angelini C."/>
            <person name="Antonin V."/>
            <person name="Barry K.W."/>
            <person name="Bougher N.L."/>
            <person name="Buchanan P."/>
            <person name="Buyck B."/>
            <person name="Bense V."/>
            <person name="Catcheside P."/>
            <person name="Chovatia M."/>
            <person name="Cooper J."/>
            <person name="Damon W."/>
            <person name="Desjardin D."/>
            <person name="Finy P."/>
            <person name="Geml J."/>
            <person name="Haridas S."/>
            <person name="Hughes K."/>
            <person name="Justo A."/>
            <person name="Karasinski D."/>
            <person name="Kautmanova I."/>
            <person name="Kiss B."/>
            <person name="Kocsube S."/>
            <person name="Kotiranta H."/>
            <person name="LaButti K.M."/>
            <person name="Lechner B.E."/>
            <person name="Liimatainen K."/>
            <person name="Lipzen A."/>
            <person name="Lukacs Z."/>
            <person name="Mihaltcheva S."/>
            <person name="Morgado L.N."/>
            <person name="Niskanen T."/>
            <person name="Noordeloos M.E."/>
            <person name="Ohm R.A."/>
            <person name="Ortiz-Santana B."/>
            <person name="Ovrebo C."/>
            <person name="Racz N."/>
            <person name="Riley R."/>
            <person name="Savchenko A."/>
            <person name="Shiryaev A."/>
            <person name="Soop K."/>
            <person name="Spirin V."/>
            <person name="Szebenyi C."/>
            <person name="Tomsovsky M."/>
            <person name="Tulloss R.E."/>
            <person name="Uehling J."/>
            <person name="Grigoriev I.V."/>
            <person name="Vagvolgyi C."/>
            <person name="Papp T."/>
            <person name="Martin F.M."/>
            <person name="Miettinen O."/>
            <person name="Hibbett D.S."/>
            <person name="Nagy L.G."/>
        </authorList>
    </citation>
    <scope>NUCLEOTIDE SEQUENCE [LARGE SCALE GENOMIC DNA]</scope>
    <source>
        <strain evidence="2 3">CBS 166.37</strain>
    </source>
</reference>
<proteinExistence type="predicted"/>
<evidence type="ECO:0000313" key="3">
    <source>
        <dbReference type="Proteomes" id="UP000308652"/>
    </source>
</evidence>
<keyword evidence="1" id="KW-0812">Transmembrane</keyword>
<name>A0A5C3ME84_9AGAR</name>
<evidence type="ECO:0000313" key="2">
    <source>
        <dbReference type="EMBL" id="TFK42168.1"/>
    </source>
</evidence>
<gene>
    <name evidence="2" type="ORF">BDQ12DRAFT_677735</name>
</gene>
<evidence type="ECO:0000256" key="1">
    <source>
        <dbReference type="SAM" id="Phobius"/>
    </source>
</evidence>
<accession>A0A5C3ME84</accession>
<sequence length="70" mass="7531">MSANHSGESGSKPPLPDKFSEVTVSWSICWYRTFCIAVASFALLHSTTVLLSQHSVCAIRLAFSVLSVSA</sequence>
<keyword evidence="1" id="KW-0472">Membrane</keyword>
<dbReference type="AlphaFoldDB" id="A0A5C3ME84"/>
<feature type="transmembrane region" description="Helical" evidence="1">
    <location>
        <begin position="24"/>
        <end position="44"/>
    </location>
</feature>
<dbReference type="Proteomes" id="UP000308652">
    <property type="component" value="Unassembled WGS sequence"/>
</dbReference>
<protein>
    <submittedName>
        <fullName evidence="2">Uncharacterized protein</fullName>
    </submittedName>
</protein>
<keyword evidence="1" id="KW-1133">Transmembrane helix</keyword>